<dbReference type="InterPro" id="IPR040456">
    <property type="entry name" value="RNase_H2_suB"/>
</dbReference>
<evidence type="ECO:0000313" key="3">
    <source>
        <dbReference type="Proteomes" id="UP001213623"/>
    </source>
</evidence>
<dbReference type="GO" id="GO:0005654">
    <property type="term" value="C:nucleoplasm"/>
    <property type="evidence" value="ECO:0007669"/>
    <property type="project" value="TreeGrafter"/>
</dbReference>
<protein>
    <recommendedName>
        <fullName evidence="1">Rnh202 triple barrel domain-containing protein</fullName>
    </recommendedName>
</protein>
<evidence type="ECO:0000313" key="2">
    <source>
        <dbReference type="EMBL" id="WFD28923.1"/>
    </source>
</evidence>
<dbReference type="EMBL" id="CP119899">
    <property type="protein sequence ID" value="WFD28923.1"/>
    <property type="molecule type" value="Genomic_DNA"/>
</dbReference>
<dbReference type="InterPro" id="IPR041195">
    <property type="entry name" value="Rnh202_N"/>
</dbReference>
<name>A0AAF0EQQ7_9BASI</name>
<dbReference type="Pfam" id="PF17745">
    <property type="entry name" value="Ydr279_N"/>
    <property type="match status" value="1"/>
</dbReference>
<dbReference type="AlphaFoldDB" id="A0AAF0EQQ7"/>
<dbReference type="Gene3D" id="1.10.20.120">
    <property type="match status" value="1"/>
</dbReference>
<keyword evidence="3" id="KW-1185">Reference proteome</keyword>
<sequence>MASAAPPRPPMAWAYPADVQEAARTRLYVLPHPRTGVPTYYAVQDTGAYELLVVRPEQRAGRSWMLASGQAKRPGHMVREGVLHVLSPMDPALLLLGLLAPQWGERRFCPRDDLAEAAAEHHATQRAAMAAEHAALAPPELVWPDIATVLALPAMQAPLERLCATQPEPSAADGLVYRLDEAKVFALLHRKVDSVLRAAPEVIDAQSQRHVPMHATETERAAAQRRVATDLVAAYVPLGIDEAWRKTF</sequence>
<dbReference type="PANTHER" id="PTHR13383">
    <property type="entry name" value="RIBONUCLEASE H2 SUBUNIT B"/>
    <property type="match status" value="1"/>
</dbReference>
<accession>A0AAF0EQQ7</accession>
<dbReference type="PANTHER" id="PTHR13383:SF11">
    <property type="entry name" value="RIBONUCLEASE H2 SUBUNIT B"/>
    <property type="match status" value="1"/>
</dbReference>
<gene>
    <name evidence="2" type="ORF">MNAN1_003939</name>
</gene>
<organism evidence="2 3">
    <name type="scientific">Malassezia nana</name>
    <dbReference type="NCBI Taxonomy" id="180528"/>
    <lineage>
        <taxon>Eukaryota</taxon>
        <taxon>Fungi</taxon>
        <taxon>Dikarya</taxon>
        <taxon>Basidiomycota</taxon>
        <taxon>Ustilaginomycotina</taxon>
        <taxon>Malasseziomycetes</taxon>
        <taxon>Malasseziales</taxon>
        <taxon>Malasseziaceae</taxon>
        <taxon>Malassezia</taxon>
    </lineage>
</organism>
<dbReference type="Proteomes" id="UP001213623">
    <property type="component" value="Chromosome 8"/>
</dbReference>
<dbReference type="GO" id="GO:0006401">
    <property type="term" value="P:RNA catabolic process"/>
    <property type="evidence" value="ECO:0007669"/>
    <property type="project" value="TreeGrafter"/>
</dbReference>
<dbReference type="GO" id="GO:0032299">
    <property type="term" value="C:ribonuclease H2 complex"/>
    <property type="evidence" value="ECO:0007669"/>
    <property type="project" value="InterPro"/>
</dbReference>
<proteinExistence type="predicted"/>
<feature type="domain" description="Rnh202 triple barrel" evidence="1">
    <location>
        <begin position="16"/>
        <end position="90"/>
    </location>
</feature>
<reference evidence="2" key="1">
    <citation type="submission" date="2023-03" db="EMBL/GenBank/DDBJ databases">
        <title>Mating type loci evolution in Malassezia.</title>
        <authorList>
            <person name="Coelho M.A."/>
        </authorList>
    </citation>
    <scope>NUCLEOTIDE SEQUENCE</scope>
    <source>
        <strain evidence="2">CBS 9557</strain>
    </source>
</reference>
<evidence type="ECO:0000259" key="1">
    <source>
        <dbReference type="Pfam" id="PF17745"/>
    </source>
</evidence>